<evidence type="ECO:0000313" key="3">
    <source>
        <dbReference type="Proteomes" id="UP000515663"/>
    </source>
</evidence>
<keyword evidence="3" id="KW-1185">Reference proteome</keyword>
<dbReference type="Pfam" id="PF00753">
    <property type="entry name" value="Lactamase_B"/>
    <property type="match status" value="1"/>
</dbReference>
<dbReference type="PANTHER" id="PTHR23131:SF4">
    <property type="entry name" value="METALLO-BETA-LACTAMASE SUPERFAMILY POTEIN"/>
    <property type="match status" value="1"/>
</dbReference>
<evidence type="ECO:0000259" key="1">
    <source>
        <dbReference type="SMART" id="SM00849"/>
    </source>
</evidence>
<dbReference type="EMBL" id="CP059491">
    <property type="protein sequence ID" value="QMT02941.1"/>
    <property type="molecule type" value="Genomic_DNA"/>
</dbReference>
<dbReference type="RefSeq" id="WP_219851108.1">
    <property type="nucleotide sequence ID" value="NZ_CP059491.1"/>
</dbReference>
<dbReference type="InterPro" id="IPR050662">
    <property type="entry name" value="Sec-metab_biosynth-thioest"/>
</dbReference>
<dbReference type="InterPro" id="IPR036388">
    <property type="entry name" value="WH-like_DNA-bd_sf"/>
</dbReference>
<reference evidence="3" key="1">
    <citation type="submission" date="2020-07" db="EMBL/GenBank/DDBJ databases">
        <title>novel species isolated from the respiratory tract of Marmot.</title>
        <authorList>
            <person name="Zhang G."/>
        </authorList>
    </citation>
    <scope>NUCLEOTIDE SEQUENCE [LARGE SCALE GENOMIC DNA]</scope>
    <source>
        <strain evidence="3">686</strain>
    </source>
</reference>
<dbReference type="AlphaFoldDB" id="A0A7D7LVZ1"/>
<dbReference type="PANTHER" id="PTHR23131">
    <property type="entry name" value="ENDORIBONUCLEASE LACTB2"/>
    <property type="match status" value="1"/>
</dbReference>
<sequence>MTVIEVTGVRQKQAWADKVLPPVEEVRPGLWSIPVPMGPNPLRYVLVYALALPDGGLALIDAGWPSDESWDALVAGIRSTGHDITDIASVSVTHLHPDHFGLVPRLLEHVDAQLRMHRDDARWLRHHSDAEVERQLAQARAELTQLGAPSDVAEEGLVGFIRMPDGRTVDHELTGDAPLDIPGWDLRAIWTPGHTAGHLCFADDTAGIIFTGDHLLPRISPNISTSPMQPISPLADYLLSLANTEKMRDHEALPAHEYRFRGLGNRVTGLINHHEDRLTEITETVAAHPDSTAWDITRSVTWSRPFEDLDLTLSRLALRETDAHLVVLRERGILSSTTPSADVAQATDLRTIEPIRWSLATMSEHRIASTGDPSHTERRIAP</sequence>
<dbReference type="SMART" id="SM00849">
    <property type="entry name" value="Lactamase_B"/>
    <property type="match status" value="1"/>
</dbReference>
<dbReference type="Gene3D" id="1.10.10.10">
    <property type="entry name" value="Winged helix-like DNA-binding domain superfamily/Winged helix DNA-binding domain"/>
    <property type="match status" value="1"/>
</dbReference>
<proteinExistence type="predicted"/>
<organism evidence="2 3">
    <name type="scientific">Gordonia jinghuaiqii</name>
    <dbReference type="NCBI Taxonomy" id="2758710"/>
    <lineage>
        <taxon>Bacteria</taxon>
        <taxon>Bacillati</taxon>
        <taxon>Actinomycetota</taxon>
        <taxon>Actinomycetes</taxon>
        <taxon>Mycobacteriales</taxon>
        <taxon>Gordoniaceae</taxon>
        <taxon>Gordonia</taxon>
    </lineage>
</organism>
<dbReference type="Gene3D" id="3.60.15.10">
    <property type="entry name" value="Ribonuclease Z/Hydroxyacylglutathione hydrolase-like"/>
    <property type="match status" value="1"/>
</dbReference>
<gene>
    <name evidence="2" type="ORF">H1R19_07415</name>
</gene>
<dbReference type="InterPro" id="IPR001279">
    <property type="entry name" value="Metallo-B-lactamas"/>
</dbReference>
<dbReference type="Proteomes" id="UP000515663">
    <property type="component" value="Chromosome"/>
</dbReference>
<name>A0A7D7LVZ1_9ACTN</name>
<feature type="domain" description="Metallo-beta-lactamase" evidence="1">
    <location>
        <begin position="44"/>
        <end position="256"/>
    </location>
</feature>
<dbReference type="GO" id="GO:0016787">
    <property type="term" value="F:hydrolase activity"/>
    <property type="evidence" value="ECO:0007669"/>
    <property type="project" value="UniProtKB-KW"/>
</dbReference>
<dbReference type="InterPro" id="IPR036866">
    <property type="entry name" value="RibonucZ/Hydroxyglut_hydro"/>
</dbReference>
<evidence type="ECO:0000313" key="2">
    <source>
        <dbReference type="EMBL" id="QMT02941.1"/>
    </source>
</evidence>
<protein>
    <submittedName>
        <fullName evidence="2">MBL fold metallo-hydrolase</fullName>
    </submittedName>
</protein>
<accession>A0A7D7LVZ1</accession>
<dbReference type="KEGG" id="gji:H1R19_07415"/>
<keyword evidence="2" id="KW-0378">Hydrolase</keyword>
<dbReference type="SUPFAM" id="SSF56281">
    <property type="entry name" value="Metallo-hydrolase/oxidoreductase"/>
    <property type="match status" value="1"/>
</dbReference>